<comment type="caution">
    <text evidence="13">The sequence shown here is derived from an EMBL/GenBank/DDBJ whole genome shotgun (WGS) entry which is preliminary data.</text>
</comment>
<dbReference type="InterPro" id="IPR005764">
    <property type="entry name" value="Ade_phspho_trans"/>
</dbReference>
<dbReference type="GO" id="GO:0005737">
    <property type="term" value="C:cytoplasm"/>
    <property type="evidence" value="ECO:0007669"/>
    <property type="project" value="UniProtKB-SubCell"/>
</dbReference>
<evidence type="ECO:0000259" key="12">
    <source>
        <dbReference type="Pfam" id="PF00156"/>
    </source>
</evidence>
<dbReference type="Proteomes" id="UP001146120">
    <property type="component" value="Unassembled WGS sequence"/>
</dbReference>
<dbReference type="Pfam" id="PF00156">
    <property type="entry name" value="Pribosyltran"/>
    <property type="match status" value="1"/>
</dbReference>
<dbReference type="GO" id="GO:0006166">
    <property type="term" value="P:purine ribonucleoside salvage"/>
    <property type="evidence" value="ECO:0007669"/>
    <property type="project" value="UniProtKB-KW"/>
</dbReference>
<comment type="similarity">
    <text evidence="5">Belongs to the purine/pyrimidine phosphoribosyltransferase family.</text>
</comment>
<name>A0AAV2Z3Q3_9STRA</name>
<dbReference type="InterPro" id="IPR050120">
    <property type="entry name" value="Adenine_PRTase"/>
</dbReference>
<evidence type="ECO:0000256" key="4">
    <source>
        <dbReference type="ARBA" id="ARBA00004659"/>
    </source>
</evidence>
<evidence type="ECO:0000313" key="13">
    <source>
        <dbReference type="EMBL" id="DBA00029.1"/>
    </source>
</evidence>
<comment type="subcellular location">
    <subcellularLocation>
        <location evidence="3">Cytoplasm</location>
    </subcellularLocation>
</comment>
<evidence type="ECO:0000256" key="11">
    <source>
        <dbReference type="ARBA" id="ARBA00022726"/>
    </source>
</evidence>
<reference evidence="13" key="1">
    <citation type="submission" date="2022-11" db="EMBL/GenBank/DDBJ databases">
        <authorList>
            <person name="Morgan W.R."/>
            <person name="Tartar A."/>
        </authorList>
    </citation>
    <scope>NUCLEOTIDE SEQUENCE</scope>
    <source>
        <strain evidence="13">ARSEF 373</strain>
    </source>
</reference>
<evidence type="ECO:0000256" key="3">
    <source>
        <dbReference type="ARBA" id="ARBA00004496"/>
    </source>
</evidence>
<dbReference type="AlphaFoldDB" id="A0AAV2Z3Q3"/>
<evidence type="ECO:0000256" key="5">
    <source>
        <dbReference type="ARBA" id="ARBA00008391"/>
    </source>
</evidence>
<evidence type="ECO:0000256" key="8">
    <source>
        <dbReference type="ARBA" id="ARBA00022490"/>
    </source>
</evidence>
<keyword evidence="8" id="KW-0963">Cytoplasm</keyword>
<keyword evidence="9" id="KW-0328">Glycosyltransferase</keyword>
<reference evidence="13" key="2">
    <citation type="journal article" date="2023" name="Microbiol Resour">
        <title>Decontamination and Annotation of the Draft Genome Sequence of the Oomycete Lagenidium giganteum ARSEF 373.</title>
        <authorList>
            <person name="Morgan W.R."/>
            <person name="Tartar A."/>
        </authorList>
    </citation>
    <scope>NUCLEOTIDE SEQUENCE</scope>
    <source>
        <strain evidence="13">ARSEF 373</strain>
    </source>
</reference>
<dbReference type="GO" id="GO:0006168">
    <property type="term" value="P:adenine salvage"/>
    <property type="evidence" value="ECO:0007669"/>
    <property type="project" value="InterPro"/>
</dbReference>
<keyword evidence="10" id="KW-0808">Transferase</keyword>
<dbReference type="GO" id="GO:0003999">
    <property type="term" value="F:adenine phosphoribosyltransferase activity"/>
    <property type="evidence" value="ECO:0007669"/>
    <property type="project" value="UniProtKB-EC"/>
</dbReference>
<organism evidence="13 14">
    <name type="scientific">Lagenidium giganteum</name>
    <dbReference type="NCBI Taxonomy" id="4803"/>
    <lineage>
        <taxon>Eukaryota</taxon>
        <taxon>Sar</taxon>
        <taxon>Stramenopiles</taxon>
        <taxon>Oomycota</taxon>
        <taxon>Peronosporomycetes</taxon>
        <taxon>Pythiales</taxon>
        <taxon>Pythiaceae</taxon>
    </lineage>
</organism>
<dbReference type="EMBL" id="DAKRPA010000072">
    <property type="protein sequence ID" value="DBA00029.1"/>
    <property type="molecule type" value="Genomic_DNA"/>
</dbReference>
<sequence>MNARSMTMTAETTTTPVDVTNEEAVTAYLREKIRVFNNFPKPGVHFSDVTTLLLDPVAFQVSIDALKHRYASQNITHVVSCESRGFFFGPPLALALKLPFVPIRRARRLPGSTVGVDYTSGFYTGRLEMHDDAVPKGARVVVIDDLVATGNTLKVTCSLIQQVGAEVVECGCVINSIRSSDTPIPVHGLLRMKHHPKPCGRHASSNMSLLIQRSAKLAHSGLAVRAAINTASDVGAVRSFAAKASKKKAGKGKGKKGAEDANFELMLRTVRGKYPEVEPLDEATQERYNEIGRRYNKMSMIKHNHYMRDLQNKIDLKWAAINALPAELQAEALEEDIAAVPESRMFATWTPPIEGFRRYTDEGEEEA</sequence>
<dbReference type="SUPFAM" id="SSF53271">
    <property type="entry name" value="PRTase-like"/>
    <property type="match status" value="1"/>
</dbReference>
<evidence type="ECO:0000256" key="7">
    <source>
        <dbReference type="ARBA" id="ARBA00011893"/>
    </source>
</evidence>
<dbReference type="Gene3D" id="3.40.50.2020">
    <property type="match status" value="1"/>
</dbReference>
<dbReference type="HAMAP" id="MF_00004">
    <property type="entry name" value="Aden_phosphoribosyltr"/>
    <property type="match status" value="1"/>
</dbReference>
<dbReference type="CDD" id="cd06223">
    <property type="entry name" value="PRTases_typeI"/>
    <property type="match status" value="1"/>
</dbReference>
<comment type="function">
    <text evidence="2">Catalyzes a salvage reaction resulting in the formation of AMP, that is energically less costly than de novo synthesis.</text>
</comment>
<evidence type="ECO:0000313" key="14">
    <source>
        <dbReference type="Proteomes" id="UP001146120"/>
    </source>
</evidence>
<keyword evidence="11" id="KW-0660">Purine salvage</keyword>
<proteinExistence type="inferred from homology"/>
<evidence type="ECO:0000256" key="6">
    <source>
        <dbReference type="ARBA" id="ARBA00011738"/>
    </source>
</evidence>
<dbReference type="InterPro" id="IPR000836">
    <property type="entry name" value="PRTase_dom"/>
</dbReference>
<comment type="subunit">
    <text evidence="6">Homodimer.</text>
</comment>
<feature type="domain" description="Phosphoribosyltransferase" evidence="12">
    <location>
        <begin position="66"/>
        <end position="176"/>
    </location>
</feature>
<evidence type="ECO:0000256" key="9">
    <source>
        <dbReference type="ARBA" id="ARBA00022676"/>
    </source>
</evidence>
<gene>
    <name evidence="13" type="ORF">N0F65_002032</name>
</gene>
<evidence type="ECO:0000256" key="10">
    <source>
        <dbReference type="ARBA" id="ARBA00022679"/>
    </source>
</evidence>
<evidence type="ECO:0000256" key="1">
    <source>
        <dbReference type="ARBA" id="ARBA00000868"/>
    </source>
</evidence>
<dbReference type="EC" id="2.4.2.7" evidence="7"/>
<dbReference type="PANTHER" id="PTHR11776">
    <property type="entry name" value="ADENINE PHOSPHORIBOSYLTRANSFERASE"/>
    <property type="match status" value="1"/>
</dbReference>
<comment type="catalytic activity">
    <reaction evidence="1">
        <text>AMP + diphosphate = 5-phospho-alpha-D-ribose 1-diphosphate + adenine</text>
        <dbReference type="Rhea" id="RHEA:16609"/>
        <dbReference type="ChEBI" id="CHEBI:16708"/>
        <dbReference type="ChEBI" id="CHEBI:33019"/>
        <dbReference type="ChEBI" id="CHEBI:58017"/>
        <dbReference type="ChEBI" id="CHEBI:456215"/>
        <dbReference type="EC" id="2.4.2.7"/>
    </reaction>
</comment>
<dbReference type="FunFam" id="3.40.50.2020:FF:000004">
    <property type="entry name" value="Adenine phosphoribosyltransferase"/>
    <property type="match status" value="1"/>
</dbReference>
<accession>A0AAV2Z3Q3</accession>
<dbReference type="NCBIfam" id="NF002636">
    <property type="entry name" value="PRK02304.1-5"/>
    <property type="match status" value="1"/>
</dbReference>
<keyword evidence="14" id="KW-1185">Reference proteome</keyword>
<evidence type="ECO:0000256" key="2">
    <source>
        <dbReference type="ARBA" id="ARBA00003968"/>
    </source>
</evidence>
<protein>
    <recommendedName>
        <fullName evidence="7">adenine phosphoribosyltransferase</fullName>
        <ecNumber evidence="7">2.4.2.7</ecNumber>
    </recommendedName>
</protein>
<comment type="pathway">
    <text evidence="4">Purine metabolism; AMP biosynthesis via salvage pathway; AMP from adenine: step 1/1.</text>
</comment>
<dbReference type="PANTHER" id="PTHR11776:SF7">
    <property type="entry name" value="PHOSPHORIBOSYLTRANSFERASE DOMAIN-CONTAINING PROTEIN"/>
    <property type="match status" value="1"/>
</dbReference>
<dbReference type="InterPro" id="IPR029057">
    <property type="entry name" value="PRTase-like"/>
</dbReference>